<sequence length="232" mass="26858">MQVNPDGRLIRKLKEPLQISLLGKEELATDTFVYRFELPDIQKTLGHSTCQYLEFEAEILNRETKQKEKFMRYYHPMSKVIDAGYVDLLIKIYLRNFKHPTGGLFSQYIDQMTEGSTLKITGIGGDIEYLGHSNFLIRNKETQQMEKKRFKNVGMIAGGSGITPMFQYDIILDEDLTEYEKIGKLYYFPIVQAPDENWQLGSGKITSGMIESFMPPKSNNYQQSLNLLSRQR</sequence>
<feature type="binding site" evidence="5">
    <location>
        <position position="72"/>
    </location>
    <ligand>
        <name>FAD</name>
        <dbReference type="ChEBI" id="CHEBI:57692"/>
    </ligand>
</feature>
<evidence type="ECO:0000256" key="2">
    <source>
        <dbReference type="ARBA" id="ARBA00022630"/>
    </source>
</evidence>
<dbReference type="GO" id="GO:0016491">
    <property type="term" value="F:oxidoreductase activity"/>
    <property type="evidence" value="ECO:0007669"/>
    <property type="project" value="UniProtKB-KW"/>
</dbReference>
<dbReference type="SUPFAM" id="SSF52343">
    <property type="entry name" value="Ferredoxin reductase-like, C-terminal NADP-linked domain"/>
    <property type="match status" value="1"/>
</dbReference>
<name>A0A078ATC1_STYLE</name>
<dbReference type="AlphaFoldDB" id="A0A078ATC1"/>
<proteinExistence type="predicted"/>
<dbReference type="Gene3D" id="2.40.30.10">
    <property type="entry name" value="Translation factors"/>
    <property type="match status" value="1"/>
</dbReference>
<dbReference type="PANTHER" id="PTHR19370">
    <property type="entry name" value="NADH-CYTOCHROME B5 REDUCTASE"/>
    <property type="match status" value="1"/>
</dbReference>
<evidence type="ECO:0000256" key="5">
    <source>
        <dbReference type="PIRSR" id="PIRSR601834-1"/>
    </source>
</evidence>
<evidence type="ECO:0000256" key="1">
    <source>
        <dbReference type="ARBA" id="ARBA00001974"/>
    </source>
</evidence>
<feature type="binding site" evidence="5">
    <location>
        <position position="74"/>
    </location>
    <ligand>
        <name>FAD</name>
        <dbReference type="ChEBI" id="CHEBI:57692"/>
    </ligand>
</feature>
<dbReference type="CDD" id="cd06183">
    <property type="entry name" value="cyt_b5_reduct_like"/>
    <property type="match status" value="1"/>
</dbReference>
<feature type="binding site" evidence="5">
    <location>
        <position position="106"/>
    </location>
    <ligand>
        <name>FAD</name>
        <dbReference type="ChEBI" id="CHEBI:57692"/>
    </ligand>
</feature>
<keyword evidence="3 5" id="KW-0274">FAD</keyword>
<gene>
    <name evidence="7" type="primary">Contig1945.g2107</name>
    <name evidence="7" type="ORF">STYLEM_13175</name>
</gene>
<keyword evidence="2 5" id="KW-0285">Flavoprotein</keyword>
<feature type="binding site" evidence="5">
    <location>
        <position position="89"/>
    </location>
    <ligand>
        <name>FAD</name>
        <dbReference type="ChEBI" id="CHEBI:57692"/>
    </ligand>
</feature>
<evidence type="ECO:0000313" key="8">
    <source>
        <dbReference type="Proteomes" id="UP000039865"/>
    </source>
</evidence>
<accession>A0A078ATC1</accession>
<comment type="cofactor">
    <cofactor evidence="1 5">
        <name>FAD</name>
        <dbReference type="ChEBI" id="CHEBI:57692"/>
    </cofactor>
</comment>
<dbReference type="Gene3D" id="3.40.50.80">
    <property type="entry name" value="Nucleotide-binding domain of ferredoxin-NADP reductase (FNR) module"/>
    <property type="match status" value="1"/>
</dbReference>
<feature type="binding site" evidence="5">
    <location>
        <position position="91"/>
    </location>
    <ligand>
        <name>FAD</name>
        <dbReference type="ChEBI" id="CHEBI:57692"/>
    </ligand>
</feature>
<dbReference type="Pfam" id="PF00970">
    <property type="entry name" value="FAD_binding_6"/>
    <property type="match status" value="1"/>
</dbReference>
<feature type="binding site" evidence="5">
    <location>
        <position position="163"/>
    </location>
    <ligand>
        <name>FAD</name>
        <dbReference type="ChEBI" id="CHEBI:57692"/>
    </ligand>
</feature>
<dbReference type="InterPro" id="IPR001834">
    <property type="entry name" value="CBR-like"/>
</dbReference>
<evidence type="ECO:0000259" key="6">
    <source>
        <dbReference type="PROSITE" id="PS51384"/>
    </source>
</evidence>
<feature type="domain" description="FAD-binding FR-type" evidence="6">
    <location>
        <begin position="14"/>
        <end position="130"/>
    </location>
</feature>
<dbReference type="PRINTS" id="PR00406">
    <property type="entry name" value="CYTB5RDTASE"/>
</dbReference>
<dbReference type="InParanoid" id="A0A078ATC1"/>
<keyword evidence="4" id="KW-0560">Oxidoreductase</keyword>
<reference evidence="7 8" key="1">
    <citation type="submission" date="2014-06" db="EMBL/GenBank/DDBJ databases">
        <authorList>
            <person name="Swart Estienne"/>
        </authorList>
    </citation>
    <scope>NUCLEOTIDE SEQUENCE [LARGE SCALE GENOMIC DNA]</scope>
    <source>
        <strain evidence="7 8">130c</strain>
    </source>
</reference>
<keyword evidence="8" id="KW-1185">Reference proteome</keyword>
<dbReference type="OrthoDB" id="432685at2759"/>
<evidence type="ECO:0000256" key="4">
    <source>
        <dbReference type="ARBA" id="ARBA00023002"/>
    </source>
</evidence>
<protein>
    <submittedName>
        <fullName evidence="7">Nadh-cytochrome b5 reductase 2-like</fullName>
    </submittedName>
</protein>
<dbReference type="InterPro" id="IPR008333">
    <property type="entry name" value="Cbr1-like_FAD-bd_dom"/>
</dbReference>
<dbReference type="InterPro" id="IPR017927">
    <property type="entry name" value="FAD-bd_FR_type"/>
</dbReference>
<organism evidence="7 8">
    <name type="scientific">Stylonychia lemnae</name>
    <name type="common">Ciliate</name>
    <dbReference type="NCBI Taxonomy" id="5949"/>
    <lineage>
        <taxon>Eukaryota</taxon>
        <taxon>Sar</taxon>
        <taxon>Alveolata</taxon>
        <taxon>Ciliophora</taxon>
        <taxon>Intramacronucleata</taxon>
        <taxon>Spirotrichea</taxon>
        <taxon>Stichotrichia</taxon>
        <taxon>Sporadotrichida</taxon>
        <taxon>Oxytrichidae</taxon>
        <taxon>Stylonychinae</taxon>
        <taxon>Stylonychia</taxon>
    </lineage>
</organism>
<evidence type="ECO:0000256" key="3">
    <source>
        <dbReference type="ARBA" id="ARBA00022827"/>
    </source>
</evidence>
<dbReference type="EMBL" id="CCKQ01012495">
    <property type="protein sequence ID" value="CDW84118.1"/>
    <property type="molecule type" value="Genomic_DNA"/>
</dbReference>
<evidence type="ECO:0000313" key="7">
    <source>
        <dbReference type="EMBL" id="CDW84118.1"/>
    </source>
</evidence>
<dbReference type="InterPro" id="IPR017938">
    <property type="entry name" value="Riboflavin_synthase-like_b-brl"/>
</dbReference>
<dbReference type="Proteomes" id="UP000039865">
    <property type="component" value="Unassembled WGS sequence"/>
</dbReference>
<dbReference type="PROSITE" id="PS51384">
    <property type="entry name" value="FAD_FR"/>
    <property type="match status" value="1"/>
</dbReference>
<dbReference type="InterPro" id="IPR039261">
    <property type="entry name" value="FNR_nucleotide-bd"/>
</dbReference>
<dbReference type="SUPFAM" id="SSF63380">
    <property type="entry name" value="Riboflavin synthase domain-like"/>
    <property type="match status" value="1"/>
</dbReference>